<feature type="compositionally biased region" description="Basic and acidic residues" evidence="1">
    <location>
        <begin position="136"/>
        <end position="145"/>
    </location>
</feature>
<sequence>MRFQLLSLLPGLAASAAIDTPTHQPDGLHNANHIFNAIHSSLRQWGSSLQHNGMSFFLASVPEGTQFYHGRHSNETVKGIEWLAFEPEHAMVFAGPRPRRPPPGPGPPGEAPGHGHPGPPPTHAKGGSRKHHGRKPPRDPHDGYHGEWSPTDATDRQSPMGKPNSEKAKSKQEEDSAGYLHTYRTKHPLSLLYIDGMSAGKTNKGTLDSTDILLLGWNISDDKPHGRWGEDARAQQLCDIAAHEWGDRIDGFLRMEMGFEIILCDFEKHLDTERVTQVQGRVPDERGPRGGFGDMTYYRAVAARFDGIGGERVQLNYDDFVTAHAYGLDLFHGEQLPRLANVSNSTLQTMRADVTAMVLSHTPPAVYKKLPASKNWQNIADMVVERYSSRFPDLLSSRVNSLKQLQAEVTAILRPYIDYGLRNSTAEVERCATPYLSREVLEAPEAAPLAAHAIRGVTTAICSSLVNASQAKTLEDAQSLIRNLTEYLQWTTWKRCTGCEANEVCFIPIWPAGRTQDYENPQCQSSLPNSRGDSYWGGFGPRGGKEKDGHYPHPPPYPYPYGYASEGRRGSYEL</sequence>
<comment type="caution">
    <text evidence="3">The sequence shown here is derived from an EMBL/GenBank/DDBJ whole genome shotgun (WGS) entry which is preliminary data.</text>
</comment>
<feature type="region of interest" description="Disordered" evidence="1">
    <location>
        <begin position="521"/>
        <end position="574"/>
    </location>
</feature>
<evidence type="ECO:0000313" key="4">
    <source>
        <dbReference type="Proteomes" id="UP001360953"/>
    </source>
</evidence>
<organism evidence="3 4">
    <name type="scientific">Phyllosticta citribraziliensis</name>
    <dbReference type="NCBI Taxonomy" id="989973"/>
    <lineage>
        <taxon>Eukaryota</taxon>
        <taxon>Fungi</taxon>
        <taxon>Dikarya</taxon>
        <taxon>Ascomycota</taxon>
        <taxon>Pezizomycotina</taxon>
        <taxon>Dothideomycetes</taxon>
        <taxon>Dothideomycetes incertae sedis</taxon>
        <taxon>Botryosphaeriales</taxon>
        <taxon>Phyllostictaceae</taxon>
        <taxon>Phyllosticta</taxon>
    </lineage>
</organism>
<dbReference type="PANTHER" id="PTHR35204">
    <property type="entry name" value="YALI0A21131P"/>
    <property type="match status" value="1"/>
</dbReference>
<feature type="compositionally biased region" description="Pro residues" evidence="1">
    <location>
        <begin position="101"/>
        <end position="110"/>
    </location>
</feature>
<keyword evidence="2" id="KW-0732">Signal</keyword>
<feature type="signal peptide" evidence="2">
    <location>
        <begin position="1"/>
        <end position="15"/>
    </location>
</feature>
<dbReference type="GeneID" id="92027841"/>
<dbReference type="RefSeq" id="XP_066658053.1">
    <property type="nucleotide sequence ID" value="XM_066794935.1"/>
</dbReference>
<feature type="compositionally biased region" description="Polar residues" evidence="1">
    <location>
        <begin position="521"/>
        <end position="532"/>
    </location>
</feature>
<proteinExistence type="predicted"/>
<dbReference type="Proteomes" id="UP001360953">
    <property type="component" value="Unassembled WGS sequence"/>
</dbReference>
<feature type="chain" id="PRO_5045951423" evidence="2">
    <location>
        <begin position="16"/>
        <end position="574"/>
    </location>
</feature>
<feature type="compositionally biased region" description="Basic residues" evidence="1">
    <location>
        <begin position="126"/>
        <end position="135"/>
    </location>
</feature>
<dbReference type="PANTHER" id="PTHR35204:SF1">
    <property type="entry name" value="ENTEROTOXIN"/>
    <property type="match status" value="1"/>
</dbReference>
<reference evidence="3 4" key="1">
    <citation type="submission" date="2024-04" db="EMBL/GenBank/DDBJ databases">
        <title>Phyllosticta paracitricarpa is synonymous to the EU quarantine fungus P. citricarpa based on phylogenomic analyses.</title>
        <authorList>
            <consortium name="Lawrence Berkeley National Laboratory"/>
            <person name="Van ingen-buijs V.A."/>
            <person name="Van westerhoven A.C."/>
            <person name="Haridas S."/>
            <person name="Skiadas P."/>
            <person name="Martin F."/>
            <person name="Groenewald J.Z."/>
            <person name="Crous P.W."/>
            <person name="Seidl M.F."/>
        </authorList>
    </citation>
    <scope>NUCLEOTIDE SEQUENCE [LARGE SCALE GENOMIC DNA]</scope>
    <source>
        <strain evidence="3 4">CPC 17464</strain>
    </source>
</reference>
<feature type="region of interest" description="Disordered" evidence="1">
    <location>
        <begin position="93"/>
        <end position="177"/>
    </location>
</feature>
<name>A0ABR1M103_9PEZI</name>
<evidence type="ECO:0000313" key="3">
    <source>
        <dbReference type="EMBL" id="KAK7541122.1"/>
    </source>
</evidence>
<dbReference type="InterPro" id="IPR038921">
    <property type="entry name" value="YOR389W-like"/>
</dbReference>
<dbReference type="EMBL" id="JBBPEH010000003">
    <property type="protein sequence ID" value="KAK7541122.1"/>
    <property type="molecule type" value="Genomic_DNA"/>
</dbReference>
<feature type="compositionally biased region" description="Basic and acidic residues" evidence="1">
    <location>
        <begin position="164"/>
        <end position="174"/>
    </location>
</feature>
<protein>
    <submittedName>
        <fullName evidence="3">Uncharacterized protein</fullName>
    </submittedName>
</protein>
<accession>A0ABR1M103</accession>
<keyword evidence="4" id="KW-1185">Reference proteome</keyword>
<evidence type="ECO:0000256" key="2">
    <source>
        <dbReference type="SAM" id="SignalP"/>
    </source>
</evidence>
<gene>
    <name evidence="3" type="ORF">J3D65DRAFT_267812</name>
</gene>
<evidence type="ECO:0000256" key="1">
    <source>
        <dbReference type="SAM" id="MobiDB-lite"/>
    </source>
</evidence>